<accession>A0A5N7ASD5</accession>
<dbReference type="EMBL" id="ML736342">
    <property type="protein sequence ID" value="KAE8372767.1"/>
    <property type="molecule type" value="Genomic_DNA"/>
</dbReference>
<name>A0A5N7ASD5_9EURO</name>
<dbReference type="Proteomes" id="UP000326198">
    <property type="component" value="Unassembled WGS sequence"/>
</dbReference>
<sequence>MANPQESLVDIVRQDKFLTLKDHEILDLCKKAFAAELDHLKNASPTVESGATEKLHSTPSQRVFGEDFHEVNRTLTSMLAIKWILNDEYEMFTSGQNKTTKLSEYSFWSLQELFRDGLTSPDDLYALIVALVIDDIGKDKALAVEVGMRDKNHGEVLLKAAEMRRVPALETIPDPASREHVIQSLRIGSKLDISQIVQAETVPYSLKVLDHSQGLQAAFYIKAMVTMLDVGGAAAHRDPRGCVVMTQSVFGRYIYVIRKLDMYRLMENPDWLQCYDRYLDSRAYLQEGWCRSLPTKASEKRALLRLFGMGRVETEAIADQFVKAFKNLSIPTRRRLVDGLSVNGIQDGTAIVPYYAPGLLSEVLRDAPEEKLVHRLQSFMWFLAEIYNGSKPQPGEPGALEERDLSYMQALIKSPEFQEDPTILPTAERDKQA</sequence>
<dbReference type="Pfam" id="PF20717">
    <property type="entry name" value="DUF6829"/>
    <property type="match status" value="1"/>
</dbReference>
<dbReference type="OrthoDB" id="5295627at2759"/>
<gene>
    <name evidence="1" type="ORF">BDV26DRAFT_87115</name>
</gene>
<reference evidence="1 2" key="1">
    <citation type="submission" date="2019-04" db="EMBL/GenBank/DDBJ databases">
        <title>Friends and foes A comparative genomics studyof 23 Aspergillus species from section Flavi.</title>
        <authorList>
            <consortium name="DOE Joint Genome Institute"/>
            <person name="Kjaerbolling I."/>
            <person name="Vesth T."/>
            <person name="Frisvad J.C."/>
            <person name="Nybo J.L."/>
            <person name="Theobald S."/>
            <person name="Kildgaard S."/>
            <person name="Isbrandt T."/>
            <person name="Kuo A."/>
            <person name="Sato A."/>
            <person name="Lyhne E.K."/>
            <person name="Kogle M.E."/>
            <person name="Wiebenga A."/>
            <person name="Kun R.S."/>
            <person name="Lubbers R.J."/>
            <person name="Makela M.R."/>
            <person name="Barry K."/>
            <person name="Chovatia M."/>
            <person name="Clum A."/>
            <person name="Daum C."/>
            <person name="Haridas S."/>
            <person name="He G."/>
            <person name="LaButti K."/>
            <person name="Lipzen A."/>
            <person name="Mondo S."/>
            <person name="Riley R."/>
            <person name="Salamov A."/>
            <person name="Simmons B.A."/>
            <person name="Magnuson J.K."/>
            <person name="Henrissat B."/>
            <person name="Mortensen U.H."/>
            <person name="Larsen T.O."/>
            <person name="Devries R.P."/>
            <person name="Grigoriev I.V."/>
            <person name="Machida M."/>
            <person name="Baker S.E."/>
            <person name="Andersen M.R."/>
        </authorList>
    </citation>
    <scope>NUCLEOTIDE SEQUENCE [LARGE SCALE GENOMIC DNA]</scope>
    <source>
        <strain evidence="1 2">IBT 29228</strain>
    </source>
</reference>
<dbReference type="AlphaFoldDB" id="A0A5N7ASD5"/>
<evidence type="ECO:0000313" key="1">
    <source>
        <dbReference type="EMBL" id="KAE8372767.1"/>
    </source>
</evidence>
<protein>
    <submittedName>
        <fullName evidence="1">Uncharacterized protein</fullName>
    </submittedName>
</protein>
<keyword evidence="2" id="KW-1185">Reference proteome</keyword>
<organism evidence="1 2">
    <name type="scientific">Aspergillus bertholletiae</name>
    <dbReference type="NCBI Taxonomy" id="1226010"/>
    <lineage>
        <taxon>Eukaryota</taxon>
        <taxon>Fungi</taxon>
        <taxon>Dikarya</taxon>
        <taxon>Ascomycota</taxon>
        <taxon>Pezizomycotina</taxon>
        <taxon>Eurotiomycetes</taxon>
        <taxon>Eurotiomycetidae</taxon>
        <taxon>Eurotiales</taxon>
        <taxon>Aspergillaceae</taxon>
        <taxon>Aspergillus</taxon>
        <taxon>Aspergillus subgen. Circumdati</taxon>
    </lineage>
</organism>
<evidence type="ECO:0000313" key="2">
    <source>
        <dbReference type="Proteomes" id="UP000326198"/>
    </source>
</evidence>
<dbReference type="InterPro" id="IPR049232">
    <property type="entry name" value="DUF6829"/>
</dbReference>
<proteinExistence type="predicted"/>